<protein>
    <submittedName>
        <fullName evidence="2">Uncharacterized protein</fullName>
    </submittedName>
</protein>
<proteinExistence type="predicted"/>
<name>A0A0E9WRL1_ANGAN</name>
<organism evidence="2">
    <name type="scientific">Anguilla anguilla</name>
    <name type="common">European freshwater eel</name>
    <name type="synonym">Muraena anguilla</name>
    <dbReference type="NCBI Taxonomy" id="7936"/>
    <lineage>
        <taxon>Eukaryota</taxon>
        <taxon>Metazoa</taxon>
        <taxon>Chordata</taxon>
        <taxon>Craniata</taxon>
        <taxon>Vertebrata</taxon>
        <taxon>Euteleostomi</taxon>
        <taxon>Actinopterygii</taxon>
        <taxon>Neopterygii</taxon>
        <taxon>Teleostei</taxon>
        <taxon>Anguilliformes</taxon>
        <taxon>Anguillidae</taxon>
        <taxon>Anguilla</taxon>
    </lineage>
</organism>
<dbReference type="AlphaFoldDB" id="A0A0E9WRL1"/>
<accession>A0A0E9WRL1</accession>
<feature type="transmembrane region" description="Helical" evidence="1">
    <location>
        <begin position="21"/>
        <end position="45"/>
    </location>
</feature>
<evidence type="ECO:0000313" key="2">
    <source>
        <dbReference type="EMBL" id="JAH92200.1"/>
    </source>
</evidence>
<keyword evidence="1" id="KW-1133">Transmembrane helix</keyword>
<sequence>MGFCSIITVKRRLWTSFNSTFILMFLSHWVCKSEFICLWGIVLIFCQICQLSC</sequence>
<reference evidence="2" key="2">
    <citation type="journal article" date="2015" name="Fish Shellfish Immunol.">
        <title>Early steps in the European eel (Anguilla anguilla)-Vibrio vulnificus interaction in the gills: Role of the RtxA13 toxin.</title>
        <authorList>
            <person name="Callol A."/>
            <person name="Pajuelo D."/>
            <person name="Ebbesson L."/>
            <person name="Teles M."/>
            <person name="MacKenzie S."/>
            <person name="Amaro C."/>
        </authorList>
    </citation>
    <scope>NUCLEOTIDE SEQUENCE</scope>
</reference>
<keyword evidence="1" id="KW-0472">Membrane</keyword>
<keyword evidence="1" id="KW-0812">Transmembrane</keyword>
<reference evidence="2" key="1">
    <citation type="submission" date="2014-11" db="EMBL/GenBank/DDBJ databases">
        <authorList>
            <person name="Amaro Gonzalez C."/>
        </authorList>
    </citation>
    <scope>NUCLEOTIDE SEQUENCE</scope>
</reference>
<evidence type="ECO:0000256" key="1">
    <source>
        <dbReference type="SAM" id="Phobius"/>
    </source>
</evidence>
<dbReference type="EMBL" id="GBXM01016377">
    <property type="protein sequence ID" value="JAH92200.1"/>
    <property type="molecule type" value="Transcribed_RNA"/>
</dbReference>